<sequence>MKFVQERRLTVKTTFSKEYKIFIFGLLISRIGDSLYTFALPWIAYQLTGSAVIMGSLFAVNVLPIVLFGPLVGVLVDRYDRKKLLWMADIINIILVSLVPILHALHLLEVWHLYVITFILAVMSMLFDVTTVTVIPHIAGASLTKANSLYQMVNQLASLFGPIIAGLFISFIGGFQVLWINVLSFIATLIAVIILPSMKNLNKKNTDKKTLQNVLNDLFDGFKWLINDRLNIALSLQAMVGNFGASAVLGVLMYYLLSTLNLTSAQSGYNYTLIGIGGLLGSLIAVPLEKKFRRGILIPLLLFFGALGLTFALWSTYWLAPGIAFGIAMTCNITWNTIVTSIRQETVPSNLQGRVLGFSRVLTRLSMPLGALVGGIISAYNPVFIFALAAFTKIIEVFIALCSPIRKL</sequence>
<dbReference type="PROSITE" id="PS50850">
    <property type="entry name" value="MFS"/>
    <property type="match status" value="1"/>
</dbReference>
<feature type="transmembrane region" description="Helical" evidence="7">
    <location>
        <begin position="383"/>
        <end position="402"/>
    </location>
</feature>
<feature type="transmembrane region" description="Helical" evidence="7">
    <location>
        <begin position="178"/>
        <end position="198"/>
    </location>
</feature>
<organism evidence="8 9">
    <name type="scientific">Bacillus cereus</name>
    <dbReference type="NCBI Taxonomy" id="1396"/>
    <lineage>
        <taxon>Bacteria</taxon>
        <taxon>Bacillati</taxon>
        <taxon>Bacillota</taxon>
        <taxon>Bacilli</taxon>
        <taxon>Bacillales</taxon>
        <taxon>Bacillaceae</taxon>
        <taxon>Bacillus</taxon>
        <taxon>Bacillus cereus group</taxon>
    </lineage>
</organism>
<evidence type="ECO:0000256" key="4">
    <source>
        <dbReference type="ARBA" id="ARBA00022692"/>
    </source>
</evidence>
<keyword evidence="6 7" id="KW-0472">Membrane</keyword>
<keyword evidence="3" id="KW-1003">Cell membrane</keyword>
<feature type="transmembrane region" description="Helical" evidence="7">
    <location>
        <begin position="21"/>
        <end position="45"/>
    </location>
</feature>
<name>A0A9Q5MLZ6_BACCE</name>
<dbReference type="Proteomes" id="UP000184161">
    <property type="component" value="Unassembled WGS sequence"/>
</dbReference>
<keyword evidence="2" id="KW-0813">Transport</keyword>
<gene>
    <name evidence="8" type="ORF">BKK64_19285</name>
</gene>
<dbReference type="Pfam" id="PF07690">
    <property type="entry name" value="MFS_1"/>
    <property type="match status" value="1"/>
</dbReference>
<feature type="transmembrane region" description="Helical" evidence="7">
    <location>
        <begin position="295"/>
        <end position="314"/>
    </location>
</feature>
<proteinExistence type="predicted"/>
<evidence type="ECO:0000256" key="7">
    <source>
        <dbReference type="SAM" id="Phobius"/>
    </source>
</evidence>
<evidence type="ECO:0000313" key="8">
    <source>
        <dbReference type="EMBL" id="OJS94175.1"/>
    </source>
</evidence>
<dbReference type="CDD" id="cd06173">
    <property type="entry name" value="MFS_MefA_like"/>
    <property type="match status" value="1"/>
</dbReference>
<feature type="transmembrane region" description="Helical" evidence="7">
    <location>
        <begin position="51"/>
        <end position="72"/>
    </location>
</feature>
<evidence type="ECO:0000256" key="1">
    <source>
        <dbReference type="ARBA" id="ARBA00004651"/>
    </source>
</evidence>
<dbReference type="InterPro" id="IPR036259">
    <property type="entry name" value="MFS_trans_sf"/>
</dbReference>
<dbReference type="RefSeq" id="WP_000673890.1">
    <property type="nucleotide sequence ID" value="NZ_AP022946.1"/>
</dbReference>
<dbReference type="PANTHER" id="PTHR43266">
    <property type="entry name" value="MACROLIDE-EFFLUX PROTEIN"/>
    <property type="match status" value="1"/>
</dbReference>
<feature type="transmembrane region" description="Helical" evidence="7">
    <location>
        <begin position="111"/>
        <end position="135"/>
    </location>
</feature>
<keyword evidence="4 7" id="KW-0812">Transmembrane</keyword>
<dbReference type="AlphaFoldDB" id="A0A9Q5MLZ6"/>
<feature type="transmembrane region" description="Helical" evidence="7">
    <location>
        <begin position="269"/>
        <end position="288"/>
    </location>
</feature>
<feature type="transmembrane region" description="Helical" evidence="7">
    <location>
        <begin position="361"/>
        <end position="377"/>
    </location>
</feature>
<evidence type="ECO:0000256" key="5">
    <source>
        <dbReference type="ARBA" id="ARBA00022989"/>
    </source>
</evidence>
<dbReference type="SUPFAM" id="SSF103473">
    <property type="entry name" value="MFS general substrate transporter"/>
    <property type="match status" value="1"/>
</dbReference>
<evidence type="ECO:0000313" key="9">
    <source>
        <dbReference type="Proteomes" id="UP000184161"/>
    </source>
</evidence>
<comment type="subcellular location">
    <subcellularLocation>
        <location evidence="1">Cell membrane</location>
        <topology evidence="1">Multi-pass membrane protein</topology>
    </subcellularLocation>
</comment>
<feature type="transmembrane region" description="Helical" evidence="7">
    <location>
        <begin position="232"/>
        <end position="257"/>
    </location>
</feature>
<comment type="caution">
    <text evidence="8">The sequence shown here is derived from an EMBL/GenBank/DDBJ whole genome shotgun (WGS) entry which is preliminary data.</text>
</comment>
<dbReference type="InterPro" id="IPR011701">
    <property type="entry name" value="MFS"/>
</dbReference>
<accession>A0A9Q5MLZ6</accession>
<dbReference type="GeneID" id="99618755"/>
<feature type="transmembrane region" description="Helical" evidence="7">
    <location>
        <begin position="156"/>
        <end position="172"/>
    </location>
</feature>
<keyword evidence="5 7" id="KW-1133">Transmembrane helix</keyword>
<dbReference type="PANTHER" id="PTHR43266:SF2">
    <property type="entry name" value="MAJOR FACILITATOR SUPERFAMILY (MFS) PROFILE DOMAIN-CONTAINING PROTEIN"/>
    <property type="match status" value="1"/>
</dbReference>
<evidence type="ECO:0000256" key="2">
    <source>
        <dbReference type="ARBA" id="ARBA00022448"/>
    </source>
</evidence>
<dbReference type="EMBL" id="MLYK01000046">
    <property type="protein sequence ID" value="OJS94175.1"/>
    <property type="molecule type" value="Genomic_DNA"/>
</dbReference>
<evidence type="ECO:0000256" key="6">
    <source>
        <dbReference type="ARBA" id="ARBA00023136"/>
    </source>
</evidence>
<dbReference type="InterPro" id="IPR020846">
    <property type="entry name" value="MFS_dom"/>
</dbReference>
<evidence type="ECO:0000256" key="3">
    <source>
        <dbReference type="ARBA" id="ARBA00022475"/>
    </source>
</evidence>
<dbReference type="Gene3D" id="1.20.1250.20">
    <property type="entry name" value="MFS general substrate transporter like domains"/>
    <property type="match status" value="1"/>
</dbReference>
<protein>
    <submittedName>
        <fullName evidence="8">MFS transporter</fullName>
    </submittedName>
</protein>
<dbReference type="GO" id="GO:0005886">
    <property type="term" value="C:plasma membrane"/>
    <property type="evidence" value="ECO:0007669"/>
    <property type="project" value="UniProtKB-SubCell"/>
</dbReference>
<dbReference type="GO" id="GO:0022857">
    <property type="term" value="F:transmembrane transporter activity"/>
    <property type="evidence" value="ECO:0007669"/>
    <property type="project" value="InterPro"/>
</dbReference>
<feature type="transmembrane region" description="Helical" evidence="7">
    <location>
        <begin position="320"/>
        <end position="340"/>
    </location>
</feature>
<feature type="transmembrane region" description="Helical" evidence="7">
    <location>
        <begin position="84"/>
        <end position="105"/>
    </location>
</feature>
<reference evidence="8 9" key="1">
    <citation type="submission" date="2016-10" db="EMBL/GenBank/DDBJ databases">
        <title>Draft Genome Sequence of one Bacillus cereus strain isolated from pooled breast milk.</title>
        <authorList>
            <person name="Woudstra C."/>
            <person name="Chamoin A."/>
            <person name="Gentil S."/>
            <person name="Rambeloson T."/>
            <person name="Delannoye S."/>
            <person name="Heinnekine J.A."/>
            <person name="Herbin S."/>
            <person name="Fach P."/>
        </authorList>
    </citation>
    <scope>NUCLEOTIDE SEQUENCE [LARGE SCALE GENOMIC DNA]</scope>
    <source>
        <strain evidence="8 9">16SBCL1279</strain>
    </source>
</reference>